<evidence type="ECO:0000313" key="10">
    <source>
        <dbReference type="Proteomes" id="UP000824120"/>
    </source>
</evidence>
<dbReference type="GO" id="GO:0000781">
    <property type="term" value="C:chromosome, telomeric region"/>
    <property type="evidence" value="ECO:0007669"/>
    <property type="project" value="UniProtKB-SubCell"/>
</dbReference>
<dbReference type="AlphaFoldDB" id="A0A9J5ZFI7"/>
<keyword evidence="5" id="KW-0779">Telomere</keyword>
<gene>
    <name evidence="9" type="ORF">H5410_022964</name>
</gene>
<dbReference type="InterPro" id="IPR012340">
    <property type="entry name" value="NA-bd_OB-fold"/>
</dbReference>
<dbReference type="InterPro" id="IPR040260">
    <property type="entry name" value="RFA2-like"/>
</dbReference>
<keyword evidence="7" id="KW-0539">Nucleus</keyword>
<comment type="caution">
    <text evidence="9">The sequence shown here is derived from an EMBL/GenBank/DDBJ whole genome shotgun (WGS) entry which is preliminary data.</text>
</comment>
<accession>A0A9J5ZFI7</accession>
<dbReference type="SUPFAM" id="SSF50249">
    <property type="entry name" value="Nucleic acid-binding proteins"/>
    <property type="match status" value="1"/>
</dbReference>
<evidence type="ECO:0000256" key="7">
    <source>
        <dbReference type="ARBA" id="ARBA00023242"/>
    </source>
</evidence>
<dbReference type="Gene3D" id="2.40.50.140">
    <property type="entry name" value="Nucleic acid-binding proteins"/>
    <property type="match status" value="1"/>
</dbReference>
<evidence type="ECO:0000256" key="3">
    <source>
        <dbReference type="ARBA" id="ARBA00017411"/>
    </source>
</evidence>
<keyword evidence="4" id="KW-0158">Chromosome</keyword>
<evidence type="ECO:0000256" key="4">
    <source>
        <dbReference type="ARBA" id="ARBA00022454"/>
    </source>
</evidence>
<protein>
    <recommendedName>
        <fullName evidence="3">CST complex subunit STN1</fullName>
    </recommendedName>
    <alternativeName>
        <fullName evidence="8">Suppressor of cdc thirteen homolog</fullName>
    </alternativeName>
</protein>
<name>A0A9J5ZFI7_SOLCO</name>
<organism evidence="9 10">
    <name type="scientific">Solanum commersonii</name>
    <name type="common">Commerson's wild potato</name>
    <name type="synonym">Commerson's nightshade</name>
    <dbReference type="NCBI Taxonomy" id="4109"/>
    <lineage>
        <taxon>Eukaryota</taxon>
        <taxon>Viridiplantae</taxon>
        <taxon>Streptophyta</taxon>
        <taxon>Embryophyta</taxon>
        <taxon>Tracheophyta</taxon>
        <taxon>Spermatophyta</taxon>
        <taxon>Magnoliopsida</taxon>
        <taxon>eudicotyledons</taxon>
        <taxon>Gunneridae</taxon>
        <taxon>Pentapetalae</taxon>
        <taxon>asterids</taxon>
        <taxon>lamiids</taxon>
        <taxon>Solanales</taxon>
        <taxon>Solanaceae</taxon>
        <taxon>Solanoideae</taxon>
        <taxon>Solaneae</taxon>
        <taxon>Solanum</taxon>
    </lineage>
</organism>
<dbReference type="Proteomes" id="UP000824120">
    <property type="component" value="Chromosome 4"/>
</dbReference>
<keyword evidence="6" id="KW-0238">DNA-binding</keyword>
<dbReference type="PANTHER" id="PTHR13989">
    <property type="entry name" value="REPLICATION PROTEIN A-RELATED"/>
    <property type="match status" value="1"/>
</dbReference>
<keyword evidence="10" id="KW-1185">Reference proteome</keyword>
<dbReference type="GO" id="GO:0005634">
    <property type="term" value="C:nucleus"/>
    <property type="evidence" value="ECO:0007669"/>
    <property type="project" value="UniProtKB-SubCell"/>
</dbReference>
<sequence>MDVLHLVSTHIKFLAFDFLTLKLIPHESTIFSHKGRHLSRVETMGIAVSKDFKPNRFIKFDIDDGTGCIPCILWINQETFRHFSRWI</sequence>
<dbReference type="GO" id="GO:0003677">
    <property type="term" value="F:DNA binding"/>
    <property type="evidence" value="ECO:0007669"/>
    <property type="project" value="UniProtKB-KW"/>
</dbReference>
<reference evidence="9 10" key="1">
    <citation type="submission" date="2020-09" db="EMBL/GenBank/DDBJ databases">
        <title>De no assembly of potato wild relative species, Solanum commersonii.</title>
        <authorList>
            <person name="Cho K."/>
        </authorList>
    </citation>
    <scope>NUCLEOTIDE SEQUENCE [LARGE SCALE GENOMIC DNA]</scope>
    <source>
        <strain evidence="9">LZ3.2</strain>
        <tissue evidence="9">Leaf</tissue>
    </source>
</reference>
<evidence type="ECO:0000256" key="1">
    <source>
        <dbReference type="ARBA" id="ARBA00004123"/>
    </source>
</evidence>
<evidence type="ECO:0000256" key="5">
    <source>
        <dbReference type="ARBA" id="ARBA00022895"/>
    </source>
</evidence>
<evidence type="ECO:0000256" key="2">
    <source>
        <dbReference type="ARBA" id="ARBA00004574"/>
    </source>
</evidence>
<comment type="subcellular location">
    <subcellularLocation>
        <location evidence="2">Chromosome</location>
        <location evidence="2">Telomere</location>
    </subcellularLocation>
    <subcellularLocation>
        <location evidence="1">Nucleus</location>
    </subcellularLocation>
</comment>
<evidence type="ECO:0000313" key="9">
    <source>
        <dbReference type="EMBL" id="KAG5611683.1"/>
    </source>
</evidence>
<dbReference type="EMBL" id="JACXVP010000004">
    <property type="protein sequence ID" value="KAG5611683.1"/>
    <property type="molecule type" value="Genomic_DNA"/>
</dbReference>
<dbReference type="OrthoDB" id="77828at2759"/>
<evidence type="ECO:0000256" key="8">
    <source>
        <dbReference type="ARBA" id="ARBA00030039"/>
    </source>
</evidence>
<dbReference type="PANTHER" id="PTHR13989:SF33">
    <property type="entry name" value="CST COMPLEX SUBUNIT STN1"/>
    <property type="match status" value="1"/>
</dbReference>
<proteinExistence type="predicted"/>
<evidence type="ECO:0000256" key="6">
    <source>
        <dbReference type="ARBA" id="ARBA00023125"/>
    </source>
</evidence>